<comment type="caution">
    <text evidence="8">The sequence shown here is derived from an EMBL/GenBank/DDBJ whole genome shotgun (WGS) entry which is preliminary data.</text>
</comment>
<accession>A0A2K3N977</accession>
<dbReference type="InterPro" id="IPR058922">
    <property type="entry name" value="WHD_DRP"/>
</dbReference>
<keyword evidence="1" id="KW-0433">Leucine-rich repeat</keyword>
<feature type="domain" description="NB-ARC" evidence="5">
    <location>
        <begin position="2"/>
        <end position="45"/>
    </location>
</feature>
<evidence type="ECO:0000256" key="2">
    <source>
        <dbReference type="ARBA" id="ARBA00022737"/>
    </source>
</evidence>
<feature type="domain" description="R13L1/DRL21-like LRR repeat region" evidence="7">
    <location>
        <begin position="386"/>
        <end position="514"/>
    </location>
</feature>
<dbReference type="Proteomes" id="UP000236291">
    <property type="component" value="Unassembled WGS sequence"/>
</dbReference>
<dbReference type="InterPro" id="IPR032675">
    <property type="entry name" value="LRR_dom_sf"/>
</dbReference>
<keyword evidence="4" id="KW-1133">Transmembrane helix</keyword>
<dbReference type="InterPro" id="IPR027417">
    <property type="entry name" value="P-loop_NTPase"/>
</dbReference>
<keyword evidence="3" id="KW-0611">Plant defense</keyword>
<evidence type="ECO:0000259" key="5">
    <source>
        <dbReference type="Pfam" id="PF00931"/>
    </source>
</evidence>
<dbReference type="Pfam" id="PF00931">
    <property type="entry name" value="NB-ARC"/>
    <property type="match status" value="1"/>
</dbReference>
<feature type="transmembrane region" description="Helical" evidence="4">
    <location>
        <begin position="989"/>
        <end position="1010"/>
    </location>
</feature>
<reference evidence="8 9" key="1">
    <citation type="journal article" date="2014" name="Am. J. Bot.">
        <title>Genome assembly and annotation for red clover (Trifolium pratense; Fabaceae).</title>
        <authorList>
            <person name="Istvanek J."/>
            <person name="Jaros M."/>
            <person name="Krenek A."/>
            <person name="Repkova J."/>
        </authorList>
    </citation>
    <scope>NUCLEOTIDE SEQUENCE [LARGE SCALE GENOMIC DNA]</scope>
    <source>
        <strain evidence="9">cv. Tatra</strain>
        <tissue evidence="8">Young leaves</tissue>
    </source>
</reference>
<keyword evidence="2" id="KW-0677">Repeat</keyword>
<dbReference type="AlphaFoldDB" id="A0A2K3N977"/>
<name>A0A2K3N977_TRIPR</name>
<dbReference type="GO" id="GO:0006952">
    <property type="term" value="P:defense response"/>
    <property type="evidence" value="ECO:0007669"/>
    <property type="project" value="UniProtKB-KW"/>
</dbReference>
<sequence>MKGSKILVTTRIESVASMVQTFQTYHLEQLSDEDCWSVFANRVFFSSKESTENMELHKIGKEIVRKCKGLPLAAQSLGGLLRCKRDIKDWNNILNSNIWENESKIIPALRISYHYLPPYLKRCFVYCSLYPKDYEFDKDVLILLWMAEDLLRSPKNGKTLEEVGYGYFDDLASRSFFQCCRNTGPYFVMHDLVHDLATLLGGEFYYRTEELGNKKKIGNMARHLSFSKFSDPVHENCDVFGRAKHLRTFFATSFRSSPFNNEKAPCIILSNLKCLRVLSFRRFENLDALPDSIGELIHLRYLDLSQTDIKILPESLCNLYNLQTLNLRLCYSLTSLPNDMKNLINLRHLDIYECHNLEEMPREMSKLKNLQHLSLFLVGKHGEKGIKELGTLSNLQGSLSIEKLENVINSSEASEAKIMDMKYLEELSLSWSKDAKDHFTNSQSEMDILGNLQPTKNLKRLYVHRYRGTRFPKWVGNSSYHNLTELFLSGCPNCCILPSLGHLHSLKKLTIRGMSMLETIGHEYSDSFSGTLFPSLEYLLFEDMPCWEMWHHSHDPNDSFPVLKYLWFIDCPVLKADLPSHLPMLEAIHIERCNQLGSSLPNAFSIRELDILESNKVALHELPLSLEELNIQGTEVIESVFEAIAITLPTSLQTLDITNCSSVISFPGDCLPTSLKLLSLRNCKNLNFPKQNQPYESLQSLSLIGSCDSLTTLPLDNLPNLHYLEIFNCENIEHVSASKILPNLVCIQIKYCPKFVSFPREGLSAPNLESLYIINCTNLKSLPCHISTLLPKLKEMHIEECPEMETFPEGGMPPSLESLSVWNCEKLLRNPSLTLFDMLSHLEIGDLCDDGVVESFPNKAFALLPPSLTSLEIRGMSSLHTLECTGLLHLTSLQQLKIEDCPQLENMEGESLPASLIKLQINGCPLLEERCRMKHPQIWPKISHIKGIKIDNNQRPRFPGKIEASTNVMQAGQTTPDSLRYKSTDSYTMMLHSYAAGFSFYVRFLLLLVFSKHTSCYSTFQLVSLD</sequence>
<dbReference type="GO" id="GO:0043531">
    <property type="term" value="F:ADP binding"/>
    <property type="evidence" value="ECO:0007669"/>
    <property type="project" value="InterPro"/>
</dbReference>
<evidence type="ECO:0000313" key="8">
    <source>
        <dbReference type="EMBL" id="PNX99592.1"/>
    </source>
</evidence>
<proteinExistence type="predicted"/>
<evidence type="ECO:0000256" key="4">
    <source>
        <dbReference type="SAM" id="Phobius"/>
    </source>
</evidence>
<evidence type="ECO:0000313" key="9">
    <source>
        <dbReference type="Proteomes" id="UP000236291"/>
    </source>
</evidence>
<dbReference type="SUPFAM" id="SSF52540">
    <property type="entry name" value="P-loop containing nucleoside triphosphate hydrolases"/>
    <property type="match status" value="1"/>
</dbReference>
<dbReference type="EMBL" id="ASHM01017931">
    <property type="protein sequence ID" value="PNX99592.1"/>
    <property type="molecule type" value="Genomic_DNA"/>
</dbReference>
<dbReference type="InterPro" id="IPR042197">
    <property type="entry name" value="Apaf_helical"/>
</dbReference>
<gene>
    <name evidence="8" type="ORF">L195_g022859</name>
</gene>
<feature type="non-terminal residue" evidence="8">
    <location>
        <position position="1026"/>
    </location>
</feature>
<keyword evidence="4" id="KW-0472">Membrane</keyword>
<dbReference type="Pfam" id="PF25019">
    <property type="entry name" value="LRR_R13L1-DRL21"/>
    <property type="match status" value="1"/>
</dbReference>
<feature type="domain" description="Disease resistance protein winged helix" evidence="6">
    <location>
        <begin position="129"/>
        <end position="197"/>
    </location>
</feature>
<evidence type="ECO:0000256" key="3">
    <source>
        <dbReference type="ARBA" id="ARBA00022821"/>
    </source>
</evidence>
<dbReference type="Gene3D" id="1.10.10.10">
    <property type="entry name" value="Winged helix-like DNA-binding domain superfamily/Winged helix DNA-binding domain"/>
    <property type="match status" value="1"/>
</dbReference>
<dbReference type="Pfam" id="PF23559">
    <property type="entry name" value="WHD_DRP"/>
    <property type="match status" value="1"/>
</dbReference>
<evidence type="ECO:0000259" key="7">
    <source>
        <dbReference type="Pfam" id="PF25019"/>
    </source>
</evidence>
<organism evidence="8 9">
    <name type="scientific">Trifolium pratense</name>
    <name type="common">Red clover</name>
    <dbReference type="NCBI Taxonomy" id="57577"/>
    <lineage>
        <taxon>Eukaryota</taxon>
        <taxon>Viridiplantae</taxon>
        <taxon>Streptophyta</taxon>
        <taxon>Embryophyta</taxon>
        <taxon>Tracheophyta</taxon>
        <taxon>Spermatophyta</taxon>
        <taxon>Magnoliopsida</taxon>
        <taxon>eudicotyledons</taxon>
        <taxon>Gunneridae</taxon>
        <taxon>Pentapetalae</taxon>
        <taxon>rosids</taxon>
        <taxon>fabids</taxon>
        <taxon>Fabales</taxon>
        <taxon>Fabaceae</taxon>
        <taxon>Papilionoideae</taxon>
        <taxon>50 kb inversion clade</taxon>
        <taxon>NPAAA clade</taxon>
        <taxon>Hologalegina</taxon>
        <taxon>IRL clade</taxon>
        <taxon>Trifolieae</taxon>
        <taxon>Trifolium</taxon>
    </lineage>
</organism>
<dbReference type="FunFam" id="1.10.10.10:FF:000322">
    <property type="entry name" value="Probable disease resistance protein At1g63360"/>
    <property type="match status" value="1"/>
</dbReference>
<dbReference type="PANTHER" id="PTHR36766:SF51">
    <property type="entry name" value="DISEASE RESISTANCE RPP13-LIKE PROTEIN 1"/>
    <property type="match status" value="1"/>
</dbReference>
<protein>
    <submittedName>
        <fullName evidence="8">Disease resistance protein</fullName>
    </submittedName>
</protein>
<dbReference type="SUPFAM" id="SSF52058">
    <property type="entry name" value="L domain-like"/>
    <property type="match status" value="2"/>
</dbReference>
<keyword evidence="4" id="KW-0812">Transmembrane</keyword>
<evidence type="ECO:0000256" key="1">
    <source>
        <dbReference type="ARBA" id="ARBA00022614"/>
    </source>
</evidence>
<dbReference type="PANTHER" id="PTHR36766">
    <property type="entry name" value="PLANT BROAD-SPECTRUM MILDEW RESISTANCE PROTEIN RPW8"/>
    <property type="match status" value="1"/>
</dbReference>
<dbReference type="Gene3D" id="3.80.10.10">
    <property type="entry name" value="Ribonuclease Inhibitor"/>
    <property type="match status" value="3"/>
</dbReference>
<dbReference type="STRING" id="57577.A0A2K3N977"/>
<dbReference type="InterPro" id="IPR056789">
    <property type="entry name" value="LRR_R13L1-DRL21"/>
</dbReference>
<dbReference type="InterPro" id="IPR002182">
    <property type="entry name" value="NB-ARC"/>
</dbReference>
<evidence type="ECO:0000259" key="6">
    <source>
        <dbReference type="Pfam" id="PF23559"/>
    </source>
</evidence>
<dbReference type="InterPro" id="IPR036388">
    <property type="entry name" value="WH-like_DNA-bd_sf"/>
</dbReference>
<dbReference type="Gene3D" id="1.10.8.430">
    <property type="entry name" value="Helical domain of apoptotic protease-activating factors"/>
    <property type="match status" value="1"/>
</dbReference>
<reference evidence="8 9" key="2">
    <citation type="journal article" date="2017" name="Front. Plant Sci.">
        <title>Gene Classification and Mining of Molecular Markers Useful in Red Clover (Trifolium pratense) Breeding.</title>
        <authorList>
            <person name="Istvanek J."/>
            <person name="Dluhosova J."/>
            <person name="Dluhos P."/>
            <person name="Patkova L."/>
            <person name="Nedelnik J."/>
            <person name="Repkova J."/>
        </authorList>
    </citation>
    <scope>NUCLEOTIDE SEQUENCE [LARGE SCALE GENOMIC DNA]</scope>
    <source>
        <strain evidence="9">cv. Tatra</strain>
        <tissue evidence="8">Young leaves</tissue>
    </source>
</reference>